<evidence type="ECO:0000256" key="3">
    <source>
        <dbReference type="ARBA" id="ARBA00023012"/>
    </source>
</evidence>
<evidence type="ECO:0000313" key="8">
    <source>
        <dbReference type="Proteomes" id="UP001321486"/>
    </source>
</evidence>
<feature type="transmembrane region" description="Helical" evidence="5">
    <location>
        <begin position="185"/>
        <end position="207"/>
    </location>
</feature>
<feature type="domain" description="Phage shock protein PspC N-terminal" evidence="6">
    <location>
        <begin position="19"/>
        <end position="74"/>
    </location>
</feature>
<feature type="transmembrane region" description="Helical" evidence="5">
    <location>
        <begin position="93"/>
        <end position="116"/>
    </location>
</feature>
<keyword evidence="2 7" id="KW-0418">Kinase</keyword>
<evidence type="ECO:0000259" key="6">
    <source>
        <dbReference type="Pfam" id="PF04024"/>
    </source>
</evidence>
<dbReference type="Proteomes" id="UP001321486">
    <property type="component" value="Chromosome"/>
</dbReference>
<reference evidence="8" key="1">
    <citation type="journal article" date="2019" name="Int. J. Syst. Evol. Microbiol.">
        <title>The Global Catalogue of Microorganisms (GCM) 10K type strain sequencing project: providing services to taxonomists for standard genome sequencing and annotation.</title>
        <authorList>
            <consortium name="The Broad Institute Genomics Platform"/>
            <consortium name="The Broad Institute Genome Sequencing Center for Infectious Disease"/>
            <person name="Wu L."/>
            <person name="Ma J."/>
        </authorList>
    </citation>
    <scope>NUCLEOTIDE SEQUENCE [LARGE SCALE GENOMIC DNA]</scope>
    <source>
        <strain evidence="8">NBRC 108728</strain>
    </source>
</reference>
<dbReference type="SUPFAM" id="SSF55874">
    <property type="entry name" value="ATPase domain of HSP90 chaperone/DNA topoisomerase II/histidine kinase"/>
    <property type="match status" value="1"/>
</dbReference>
<dbReference type="PANTHER" id="PTHR24421:SF61">
    <property type="entry name" value="OXYGEN SENSOR HISTIDINE KINASE NREB"/>
    <property type="match status" value="1"/>
</dbReference>
<keyword evidence="5" id="KW-0472">Membrane</keyword>
<evidence type="ECO:0000256" key="5">
    <source>
        <dbReference type="SAM" id="Phobius"/>
    </source>
</evidence>
<feature type="compositionally biased region" description="Low complexity" evidence="4">
    <location>
        <begin position="9"/>
        <end position="19"/>
    </location>
</feature>
<keyword evidence="5" id="KW-0812">Transmembrane</keyword>
<dbReference type="EMBL" id="AP027732">
    <property type="protein sequence ID" value="BDZ51539.1"/>
    <property type="molecule type" value="Genomic_DNA"/>
</dbReference>
<feature type="transmembrane region" description="Helical" evidence="5">
    <location>
        <begin position="49"/>
        <end position="72"/>
    </location>
</feature>
<proteinExistence type="predicted"/>
<feature type="transmembrane region" description="Helical" evidence="5">
    <location>
        <begin position="161"/>
        <end position="179"/>
    </location>
</feature>
<organism evidence="7 8">
    <name type="scientific">Frondihabitans sucicola</name>
    <dbReference type="NCBI Taxonomy" id="1268041"/>
    <lineage>
        <taxon>Bacteria</taxon>
        <taxon>Bacillati</taxon>
        <taxon>Actinomycetota</taxon>
        <taxon>Actinomycetes</taxon>
        <taxon>Micrococcales</taxon>
        <taxon>Microbacteriaceae</taxon>
        <taxon>Frondihabitans</taxon>
    </lineage>
</organism>
<gene>
    <name evidence="7" type="ORF">GCM10025867_37800</name>
</gene>
<dbReference type="InterPro" id="IPR050482">
    <property type="entry name" value="Sensor_HK_TwoCompSys"/>
</dbReference>
<dbReference type="Pfam" id="PF04024">
    <property type="entry name" value="PspC"/>
    <property type="match status" value="1"/>
</dbReference>
<evidence type="ECO:0000256" key="4">
    <source>
        <dbReference type="SAM" id="MobiDB-lite"/>
    </source>
</evidence>
<dbReference type="GO" id="GO:0016301">
    <property type="term" value="F:kinase activity"/>
    <property type="evidence" value="ECO:0007669"/>
    <property type="project" value="UniProtKB-KW"/>
</dbReference>
<keyword evidence="8" id="KW-1185">Reference proteome</keyword>
<accession>A0ABM8GT76</accession>
<dbReference type="Gene3D" id="3.30.565.10">
    <property type="entry name" value="Histidine kinase-like ATPase, C-terminal domain"/>
    <property type="match status" value="1"/>
</dbReference>
<protein>
    <submittedName>
        <fullName evidence="7">Histidine kinase</fullName>
    </submittedName>
</protein>
<dbReference type="InterPro" id="IPR007168">
    <property type="entry name" value="Phageshock_PspC_N"/>
</dbReference>
<dbReference type="InterPro" id="IPR036890">
    <property type="entry name" value="HATPase_C_sf"/>
</dbReference>
<evidence type="ECO:0000256" key="1">
    <source>
        <dbReference type="ARBA" id="ARBA00022679"/>
    </source>
</evidence>
<evidence type="ECO:0000313" key="7">
    <source>
        <dbReference type="EMBL" id="BDZ51539.1"/>
    </source>
</evidence>
<keyword evidence="5" id="KW-1133">Transmembrane helix</keyword>
<evidence type="ECO:0000256" key="2">
    <source>
        <dbReference type="ARBA" id="ARBA00022777"/>
    </source>
</evidence>
<name>A0ABM8GT76_9MICO</name>
<dbReference type="PANTHER" id="PTHR24421">
    <property type="entry name" value="NITRATE/NITRITE SENSOR PROTEIN NARX-RELATED"/>
    <property type="match status" value="1"/>
</dbReference>
<keyword evidence="3" id="KW-0902">Two-component regulatory system</keyword>
<feature type="transmembrane region" description="Helical" evidence="5">
    <location>
        <begin position="122"/>
        <end position="140"/>
    </location>
</feature>
<sequence length="406" mass="42872">MDALVSTTAGSGARAPGARRMTRPRDCAVSGVSEGLAEHLGWSVAGVRWAFALSNLAGGAGILLYLWLWALTPLRTPEGRDSASAEAPVQRRVPVPTLLVDLAAALAVLSFVAILLTGSTSILALTVPLVIALALGSIAWSRYVDVPLDPEAIRTAFLQRVGVGCGLVVLAFLVALISLQPGAGWLWLLVVVTAASAAAVAIGPEALTLRRQTAARRTEQVRDEQRAEMAAHLHDSVLQTLALIQNRAGASSEVARIARAQERELRDWLYAGAQAVERDLAADLRDFAAALELDYPVRIEVVVVGETSELGTGEVAAAARESMLNAARHAGGDVSVYLESAARSVDVFVRDRGAGFALDDVPEDRLGVRESIMGRMRRAGGAARVRPGAGGIGTEVHLHLERSEDE</sequence>
<feature type="region of interest" description="Disordered" evidence="4">
    <location>
        <begin position="1"/>
        <end position="20"/>
    </location>
</feature>
<keyword evidence="1" id="KW-0808">Transferase</keyword>